<dbReference type="Proteomes" id="UP000542811">
    <property type="component" value="Unassembled WGS sequence"/>
</dbReference>
<dbReference type="EMBL" id="JACHXX010000005">
    <property type="protein sequence ID" value="MBB3163478.1"/>
    <property type="molecule type" value="Genomic_DNA"/>
</dbReference>
<reference evidence="3 4" key="1">
    <citation type="submission" date="2020-08" db="EMBL/GenBank/DDBJ databases">
        <title>Genomic Encyclopedia of Type Strains, Phase III (KMG-III): the genomes of soil and plant-associated and newly described type strains.</title>
        <authorList>
            <person name="Whitman W."/>
        </authorList>
    </citation>
    <scope>NUCLEOTIDE SEQUENCE [LARGE SCALE GENOMIC DNA]</scope>
    <source>
        <strain evidence="3 4">CECT 8280</strain>
    </source>
</reference>
<protein>
    <recommendedName>
        <fullName evidence="5">Secreted protein</fullName>
    </recommendedName>
</protein>
<accession>A0ABR6GB14</accession>
<evidence type="ECO:0000313" key="3">
    <source>
        <dbReference type="EMBL" id="MBB3163478.1"/>
    </source>
</evidence>
<evidence type="ECO:0008006" key="5">
    <source>
        <dbReference type="Google" id="ProtNLM"/>
    </source>
</evidence>
<evidence type="ECO:0000256" key="1">
    <source>
        <dbReference type="SAM" id="MobiDB-lite"/>
    </source>
</evidence>
<evidence type="ECO:0000256" key="2">
    <source>
        <dbReference type="SAM" id="Phobius"/>
    </source>
</evidence>
<feature type="transmembrane region" description="Helical" evidence="2">
    <location>
        <begin position="12"/>
        <end position="34"/>
    </location>
</feature>
<sequence length="103" mass="10562">MSYRDNDNDTSGSHFPCVAILLAMAALAGALVSVRQPVVPARVWVPVQSAGSSTVKPAAACSPARAGCNPTDEASSESIAKTARINGHNPSSGMFKTSPHALQ</sequence>
<evidence type="ECO:0000313" key="4">
    <source>
        <dbReference type="Proteomes" id="UP000542811"/>
    </source>
</evidence>
<gene>
    <name evidence="3" type="ORF">FHS25_003958</name>
</gene>
<keyword evidence="4" id="KW-1185">Reference proteome</keyword>
<proteinExistence type="predicted"/>
<comment type="caution">
    <text evidence="3">The sequence shown here is derived from an EMBL/GenBank/DDBJ whole genome shotgun (WGS) entry which is preliminary data.</text>
</comment>
<name>A0ABR6GB14_9HYPH</name>
<keyword evidence="2" id="KW-0472">Membrane</keyword>
<keyword evidence="2" id="KW-1133">Transmembrane helix</keyword>
<organism evidence="3 4">
    <name type="scientific">Rhizobium laguerreae</name>
    <dbReference type="NCBI Taxonomy" id="1076926"/>
    <lineage>
        <taxon>Bacteria</taxon>
        <taxon>Pseudomonadati</taxon>
        <taxon>Pseudomonadota</taxon>
        <taxon>Alphaproteobacteria</taxon>
        <taxon>Hyphomicrobiales</taxon>
        <taxon>Rhizobiaceae</taxon>
        <taxon>Rhizobium/Agrobacterium group</taxon>
        <taxon>Rhizobium</taxon>
    </lineage>
</organism>
<keyword evidence="2" id="KW-0812">Transmembrane</keyword>
<feature type="region of interest" description="Disordered" evidence="1">
    <location>
        <begin position="60"/>
        <end position="103"/>
    </location>
</feature>